<dbReference type="InterPro" id="IPR011712">
    <property type="entry name" value="Sig_transdc_His_kin_sub3_dim/P"/>
</dbReference>
<dbReference type="Pfam" id="PF05231">
    <property type="entry name" value="MASE1"/>
    <property type="match status" value="1"/>
</dbReference>
<keyword evidence="7" id="KW-0902">Two-component regulatory system</keyword>
<keyword evidence="3" id="KW-0808">Transferase</keyword>
<feature type="transmembrane region" description="Helical" evidence="9">
    <location>
        <begin position="70"/>
        <end position="88"/>
    </location>
</feature>
<gene>
    <name evidence="11" type="ORF">D515_02975</name>
</gene>
<dbReference type="EMBL" id="ANFM02000034">
    <property type="protein sequence ID" value="EOD78193.1"/>
    <property type="molecule type" value="Genomic_DNA"/>
</dbReference>
<evidence type="ECO:0000259" key="10">
    <source>
        <dbReference type="PROSITE" id="PS50109"/>
    </source>
</evidence>
<dbReference type="PANTHER" id="PTHR24421:SF58">
    <property type="entry name" value="SIGNAL TRANSDUCTION HISTIDINE-PROTEIN KINASE_PHOSPHATASE UHPB"/>
    <property type="match status" value="1"/>
</dbReference>
<dbReference type="GO" id="GO:0046983">
    <property type="term" value="F:protein dimerization activity"/>
    <property type="evidence" value="ECO:0007669"/>
    <property type="project" value="InterPro"/>
</dbReference>
<dbReference type="Proteomes" id="UP000011223">
    <property type="component" value="Unassembled WGS sequence"/>
</dbReference>
<keyword evidence="5 11" id="KW-0418">Kinase</keyword>
<dbReference type="InterPro" id="IPR036890">
    <property type="entry name" value="HATPase_C_sf"/>
</dbReference>
<dbReference type="Gene3D" id="3.30.565.10">
    <property type="entry name" value="Histidine kinase-like ATPase, C-terminal domain"/>
    <property type="match status" value="1"/>
</dbReference>
<dbReference type="InterPro" id="IPR007895">
    <property type="entry name" value="MASE1"/>
</dbReference>
<dbReference type="Gene3D" id="1.20.5.1930">
    <property type="match status" value="1"/>
</dbReference>
<evidence type="ECO:0000256" key="7">
    <source>
        <dbReference type="ARBA" id="ARBA00023012"/>
    </source>
</evidence>
<evidence type="ECO:0000256" key="4">
    <source>
        <dbReference type="ARBA" id="ARBA00022692"/>
    </source>
</evidence>
<dbReference type="GO" id="GO:0000155">
    <property type="term" value="F:phosphorelay sensor kinase activity"/>
    <property type="evidence" value="ECO:0007669"/>
    <property type="project" value="InterPro"/>
</dbReference>
<dbReference type="SUPFAM" id="SSF55874">
    <property type="entry name" value="ATPase domain of HSP90 chaperone/DNA topoisomerase II/histidine kinase"/>
    <property type="match status" value="1"/>
</dbReference>
<evidence type="ECO:0000256" key="1">
    <source>
        <dbReference type="ARBA" id="ARBA00004651"/>
    </source>
</evidence>
<feature type="domain" description="Histidine kinase" evidence="10">
    <location>
        <begin position="341"/>
        <end position="528"/>
    </location>
</feature>
<dbReference type="AlphaFoldDB" id="R1GPN9"/>
<dbReference type="InterPro" id="IPR050482">
    <property type="entry name" value="Sensor_HK_TwoCompSys"/>
</dbReference>
<dbReference type="SMART" id="SM00387">
    <property type="entry name" value="HATPase_c"/>
    <property type="match status" value="1"/>
</dbReference>
<keyword evidence="6 9" id="KW-1133">Transmembrane helix</keyword>
<keyword evidence="4 9" id="KW-0812">Transmembrane</keyword>
<feature type="transmembrane region" description="Helical" evidence="9">
    <location>
        <begin position="46"/>
        <end position="64"/>
    </location>
</feature>
<dbReference type="PROSITE" id="PS50109">
    <property type="entry name" value="HIS_KIN"/>
    <property type="match status" value="1"/>
</dbReference>
<protein>
    <submittedName>
        <fullName evidence="11">Sensor histidine protein kinase UhpB, glucose-6-phosphate specific</fullName>
    </submittedName>
</protein>
<dbReference type="GO" id="GO:0005886">
    <property type="term" value="C:plasma membrane"/>
    <property type="evidence" value="ECO:0007669"/>
    <property type="project" value="UniProtKB-SubCell"/>
</dbReference>
<evidence type="ECO:0000256" key="3">
    <source>
        <dbReference type="ARBA" id="ARBA00022679"/>
    </source>
</evidence>
<dbReference type="PANTHER" id="PTHR24421">
    <property type="entry name" value="NITRATE/NITRITE SENSOR PROTEIN NARX-RELATED"/>
    <property type="match status" value="1"/>
</dbReference>
<keyword evidence="8 9" id="KW-0472">Membrane</keyword>
<reference evidence="11 12" key="1">
    <citation type="journal article" date="2014" name="PLoS ONE">
        <title>Grimontia indica AK16(T), sp. nov., Isolated from a Seawater Sample Reports the Presence of Pathogenic Genes Similar to Vibrio Genus.</title>
        <authorList>
            <person name="Singh A."/>
            <person name="Vaidya B."/>
            <person name="Khatri I."/>
            <person name="Srinivas T.N."/>
            <person name="Subramanian S."/>
            <person name="Korpole S."/>
            <person name="Pinnaka A.K."/>
        </authorList>
    </citation>
    <scope>NUCLEOTIDE SEQUENCE [LARGE SCALE GENOMIC DNA]</scope>
    <source>
        <strain evidence="11 12">AK16</strain>
    </source>
</reference>
<dbReference type="InterPro" id="IPR003594">
    <property type="entry name" value="HATPase_dom"/>
</dbReference>
<name>R1GPN9_9GAMM</name>
<feature type="transmembrane region" description="Helical" evidence="9">
    <location>
        <begin position="278"/>
        <end position="296"/>
    </location>
</feature>
<evidence type="ECO:0000256" key="8">
    <source>
        <dbReference type="ARBA" id="ARBA00023136"/>
    </source>
</evidence>
<evidence type="ECO:0000313" key="11">
    <source>
        <dbReference type="EMBL" id="EOD78193.1"/>
    </source>
</evidence>
<evidence type="ECO:0000256" key="5">
    <source>
        <dbReference type="ARBA" id="ARBA00022777"/>
    </source>
</evidence>
<feature type="transmembrane region" description="Helical" evidence="9">
    <location>
        <begin position="158"/>
        <end position="179"/>
    </location>
</feature>
<evidence type="ECO:0000313" key="12">
    <source>
        <dbReference type="Proteomes" id="UP000011223"/>
    </source>
</evidence>
<dbReference type="CDD" id="cd16917">
    <property type="entry name" value="HATPase_UhpB-NarQ-NarX-like"/>
    <property type="match status" value="1"/>
</dbReference>
<feature type="transmembrane region" description="Helical" evidence="9">
    <location>
        <begin position="199"/>
        <end position="224"/>
    </location>
</feature>
<comment type="caution">
    <text evidence="11">The sequence shown here is derived from an EMBL/GenBank/DDBJ whole genome shotgun (WGS) entry which is preliminary data.</text>
</comment>
<keyword evidence="12" id="KW-1185">Reference proteome</keyword>
<evidence type="ECO:0000256" key="9">
    <source>
        <dbReference type="SAM" id="Phobius"/>
    </source>
</evidence>
<dbReference type="InterPro" id="IPR005467">
    <property type="entry name" value="His_kinase_dom"/>
</dbReference>
<dbReference type="eggNOG" id="COG3851">
    <property type="taxonomic scope" value="Bacteria"/>
</dbReference>
<accession>R1GPN9</accession>
<dbReference type="Pfam" id="PF02518">
    <property type="entry name" value="HATPase_c"/>
    <property type="match status" value="1"/>
</dbReference>
<evidence type="ECO:0000256" key="2">
    <source>
        <dbReference type="ARBA" id="ARBA00022475"/>
    </source>
</evidence>
<evidence type="ECO:0000256" key="6">
    <source>
        <dbReference type="ARBA" id="ARBA00022989"/>
    </source>
</evidence>
<comment type="subcellular location">
    <subcellularLocation>
        <location evidence="1">Cell membrane</location>
        <topology evidence="1">Multi-pass membrane protein</topology>
    </subcellularLocation>
</comment>
<keyword evidence="2" id="KW-1003">Cell membrane</keyword>
<feature type="transmembrane region" description="Helical" evidence="9">
    <location>
        <begin position="121"/>
        <end position="146"/>
    </location>
</feature>
<dbReference type="Pfam" id="PF07730">
    <property type="entry name" value="HisKA_3"/>
    <property type="match status" value="1"/>
</dbReference>
<proteinExistence type="predicted"/>
<dbReference type="RefSeq" id="WP_002540612.1">
    <property type="nucleotide sequence ID" value="NZ_ANFM02000034.1"/>
</dbReference>
<feature type="transmembrane region" description="Helical" evidence="9">
    <location>
        <begin position="20"/>
        <end position="39"/>
    </location>
</feature>
<organism evidence="11 12">
    <name type="scientific">Grimontia indica</name>
    <dbReference type="NCBI Taxonomy" id="1056512"/>
    <lineage>
        <taxon>Bacteria</taxon>
        <taxon>Pseudomonadati</taxon>
        <taxon>Pseudomonadota</taxon>
        <taxon>Gammaproteobacteria</taxon>
        <taxon>Vibrionales</taxon>
        <taxon>Vibrionaceae</taxon>
        <taxon>Grimontia</taxon>
    </lineage>
</organism>
<sequence length="534" mass="60294">MNETKLTRQSLVNISTKGFVYVFALFLYLISWFCLWNISQYFLTDFILSALFLPSGLKLAAHVLSARHFLPLYTLGEMGLIAFLIFLLDEPGSTLILLFFSVVGHTLSIAFRNIWKDLDVYWVRIVALCYLVFFYSTICGISLILLSKPLGWEVSYALSGAVSALTGGILLVPFFYLLYDYVFRHAWQPLSPVLINQGVVLRPSAIVWCMFFFCVGMFAELVLLEDMKPQALLIFMLPNIFMAYRYGWQGAVLASVMNSILLATAKHLSGPFDTVLELQSFIFTQAVIGLGLGIGISRQYQLSHKLQIVNKNLQKELKSKNLLAQQLVHLEEGIRKSLARELHDEIGQNITAIQIQSMLAKRLALTPDAKKVAITINDMAMRIHSSTRQLLNQLRPQILDEMGIEEAIRQLVDEMGFKERDISFRLTFGIQEEKLDEVVAVTLYRITQELLNNICKHSGATRVYLTLLPGSQFVLELKDNGIGLPENWRSKGHGLKGVEERIQALGGNISIHSNKNGSQITVKLPIRLNENDQN</sequence>
<feature type="transmembrane region" description="Helical" evidence="9">
    <location>
        <begin position="95"/>
        <end position="115"/>
    </location>
</feature>